<dbReference type="AlphaFoldDB" id="A0A0C2D1J5"/>
<reference evidence="2 3" key="1">
    <citation type="submission" date="2014-12" db="EMBL/GenBank/DDBJ databases">
        <title>Genome assembly of Enhygromyxa salina DSM 15201.</title>
        <authorList>
            <person name="Sharma G."/>
            <person name="Subramanian S."/>
        </authorList>
    </citation>
    <scope>NUCLEOTIDE SEQUENCE [LARGE SCALE GENOMIC DNA]</scope>
    <source>
        <strain evidence="2 3">DSM 15201</strain>
    </source>
</reference>
<proteinExistence type="predicted"/>
<dbReference type="Proteomes" id="UP000031599">
    <property type="component" value="Unassembled WGS sequence"/>
</dbReference>
<gene>
    <name evidence="2" type="ORF">DB30_05428</name>
</gene>
<comment type="caution">
    <text evidence="2">The sequence shown here is derived from an EMBL/GenBank/DDBJ whole genome shotgun (WGS) entry which is preliminary data.</text>
</comment>
<name>A0A0C2D1J5_9BACT</name>
<organism evidence="2 3">
    <name type="scientific">Enhygromyxa salina</name>
    <dbReference type="NCBI Taxonomy" id="215803"/>
    <lineage>
        <taxon>Bacteria</taxon>
        <taxon>Pseudomonadati</taxon>
        <taxon>Myxococcota</taxon>
        <taxon>Polyangia</taxon>
        <taxon>Nannocystales</taxon>
        <taxon>Nannocystaceae</taxon>
        <taxon>Enhygromyxa</taxon>
    </lineage>
</organism>
<protein>
    <submittedName>
        <fullName evidence="2">Uncharacterized protein</fullName>
    </submittedName>
</protein>
<evidence type="ECO:0000313" key="3">
    <source>
        <dbReference type="Proteomes" id="UP000031599"/>
    </source>
</evidence>
<evidence type="ECO:0000313" key="2">
    <source>
        <dbReference type="EMBL" id="KIG15680.1"/>
    </source>
</evidence>
<feature type="region of interest" description="Disordered" evidence="1">
    <location>
        <begin position="1"/>
        <end position="26"/>
    </location>
</feature>
<accession>A0A0C2D1J5</accession>
<sequence length="73" mass="7245">MATGETTGADPSGTGTGISTPGSVRGTAEAGATSLVLVVDQIHAGSYKGNAILDRDQNLQASLLAAFVTLVEL</sequence>
<dbReference type="EMBL" id="JMCC02000049">
    <property type="protein sequence ID" value="KIG15680.1"/>
    <property type="molecule type" value="Genomic_DNA"/>
</dbReference>
<evidence type="ECO:0000256" key="1">
    <source>
        <dbReference type="SAM" id="MobiDB-lite"/>
    </source>
</evidence>
<feature type="compositionally biased region" description="Low complexity" evidence="1">
    <location>
        <begin position="11"/>
        <end position="23"/>
    </location>
</feature>